<protein>
    <submittedName>
        <fullName evidence="1">Uncharacterized protein</fullName>
    </submittedName>
</protein>
<evidence type="ECO:0000313" key="1">
    <source>
        <dbReference type="EMBL" id="VDP81409.1"/>
    </source>
</evidence>
<proteinExistence type="predicted"/>
<dbReference type="EMBL" id="UZAL01043521">
    <property type="protein sequence ID" value="VDP81409.1"/>
    <property type="molecule type" value="Genomic_DNA"/>
</dbReference>
<dbReference type="AlphaFoldDB" id="A0A183Q092"/>
<sequence>MNLTDGTILCGRKFWDGSGGNNHALEHYEKTKYPLAVKLGTITPKLASNYTGNTTHCLLFLVTGRNARCETVTDCCLLSNLNSHIIIRFVIEGGEVFSYPEDSMVTDPKLAEHLAHFGIDVMLMQKTDKTMAELEVDANERLGEWLTLQESNRTLEARYGPGMTGLRNLGNTCYMNAVLQVSQ</sequence>
<dbReference type="InterPro" id="IPR038765">
    <property type="entry name" value="Papain-like_cys_pep_sf"/>
</dbReference>
<dbReference type="InterPro" id="IPR001607">
    <property type="entry name" value="Znf_UBP"/>
</dbReference>
<dbReference type="STRING" id="31246.A0A183Q092"/>
<gene>
    <name evidence="1" type="ORF">SMTD_LOCUS20028</name>
</gene>
<keyword evidence="2" id="KW-1185">Reference proteome</keyword>
<dbReference type="GO" id="GO:0008270">
    <property type="term" value="F:zinc ion binding"/>
    <property type="evidence" value="ECO:0007669"/>
    <property type="project" value="InterPro"/>
</dbReference>
<dbReference type="PROSITE" id="PS00972">
    <property type="entry name" value="USP_1"/>
    <property type="match status" value="1"/>
</dbReference>
<dbReference type="InterPro" id="IPR013083">
    <property type="entry name" value="Znf_RING/FYVE/PHD"/>
</dbReference>
<reference evidence="1 2" key="1">
    <citation type="submission" date="2018-11" db="EMBL/GenBank/DDBJ databases">
        <authorList>
            <consortium name="Pathogen Informatics"/>
        </authorList>
    </citation>
    <scope>NUCLEOTIDE SEQUENCE [LARGE SCALE GENOMIC DNA]</scope>
    <source>
        <strain>Denwood</strain>
        <strain evidence="2">Zambia</strain>
    </source>
</reference>
<dbReference type="SMART" id="SM00290">
    <property type="entry name" value="ZnF_UBP"/>
    <property type="match status" value="1"/>
</dbReference>
<dbReference type="InterPro" id="IPR028889">
    <property type="entry name" value="USP"/>
</dbReference>
<dbReference type="GO" id="GO:0004843">
    <property type="term" value="F:cysteine-type deubiquitinase activity"/>
    <property type="evidence" value="ECO:0007669"/>
    <property type="project" value="InterPro"/>
</dbReference>
<dbReference type="PROSITE" id="PS50235">
    <property type="entry name" value="USP_3"/>
    <property type="match status" value="1"/>
</dbReference>
<dbReference type="SUPFAM" id="SSF54001">
    <property type="entry name" value="Cysteine proteinases"/>
    <property type="match status" value="1"/>
</dbReference>
<dbReference type="Gene3D" id="3.90.70.10">
    <property type="entry name" value="Cysteine proteinases"/>
    <property type="match status" value="1"/>
</dbReference>
<accession>A0A183Q092</accession>
<dbReference type="Proteomes" id="UP000269396">
    <property type="component" value="Unassembled WGS sequence"/>
</dbReference>
<name>A0A183Q092_9TREM</name>
<organism evidence="1 2">
    <name type="scientific">Schistosoma mattheei</name>
    <dbReference type="NCBI Taxonomy" id="31246"/>
    <lineage>
        <taxon>Eukaryota</taxon>
        <taxon>Metazoa</taxon>
        <taxon>Spiralia</taxon>
        <taxon>Lophotrochozoa</taxon>
        <taxon>Platyhelminthes</taxon>
        <taxon>Trematoda</taxon>
        <taxon>Digenea</taxon>
        <taxon>Strigeidida</taxon>
        <taxon>Schistosomatoidea</taxon>
        <taxon>Schistosomatidae</taxon>
        <taxon>Schistosoma</taxon>
    </lineage>
</organism>
<evidence type="ECO:0000313" key="2">
    <source>
        <dbReference type="Proteomes" id="UP000269396"/>
    </source>
</evidence>
<dbReference type="PROSITE" id="PS50271">
    <property type="entry name" value="ZF_UBP"/>
    <property type="match status" value="1"/>
</dbReference>
<dbReference type="SUPFAM" id="SSF57850">
    <property type="entry name" value="RING/U-box"/>
    <property type="match status" value="1"/>
</dbReference>
<dbReference type="Gene3D" id="3.30.40.10">
    <property type="entry name" value="Zinc/RING finger domain, C3HC4 (zinc finger)"/>
    <property type="match status" value="1"/>
</dbReference>
<dbReference type="InterPro" id="IPR018200">
    <property type="entry name" value="USP_CS"/>
</dbReference>
<dbReference type="Pfam" id="PF02148">
    <property type="entry name" value="zf-UBP"/>
    <property type="match status" value="1"/>
</dbReference>